<proteinExistence type="predicted"/>
<evidence type="ECO:0000313" key="4">
    <source>
        <dbReference type="Proteomes" id="UP000321249"/>
    </source>
</evidence>
<dbReference type="InterPro" id="IPR014710">
    <property type="entry name" value="RmlC-like_jellyroll"/>
</dbReference>
<evidence type="ECO:0000259" key="2">
    <source>
        <dbReference type="PROSITE" id="PS50042"/>
    </source>
</evidence>
<dbReference type="CDD" id="cd00038">
    <property type="entry name" value="CAP_ED"/>
    <property type="match status" value="1"/>
</dbReference>
<accession>A0A5C6TVU9</accession>
<evidence type="ECO:0000256" key="1">
    <source>
        <dbReference type="SAM" id="Phobius"/>
    </source>
</evidence>
<dbReference type="InterPro" id="IPR000595">
    <property type="entry name" value="cNMP-bd_dom"/>
</dbReference>
<dbReference type="InterPro" id="IPR018490">
    <property type="entry name" value="cNMP-bd_dom_sf"/>
</dbReference>
<protein>
    <submittedName>
        <fullName evidence="3">Cyclic nucleotide-binding domain-containing protein</fullName>
    </submittedName>
</protein>
<dbReference type="OrthoDB" id="7446736at2"/>
<dbReference type="RefSeq" id="WP_147043792.1">
    <property type="nucleotide sequence ID" value="NZ_BAABIR010000001.1"/>
</dbReference>
<dbReference type="SUPFAM" id="SSF51206">
    <property type="entry name" value="cAMP-binding domain-like"/>
    <property type="match status" value="1"/>
</dbReference>
<keyword evidence="1" id="KW-0812">Transmembrane</keyword>
<keyword evidence="1" id="KW-1133">Transmembrane helix</keyword>
<keyword evidence="4" id="KW-1185">Reference proteome</keyword>
<name>A0A5C6TVU9_9SPHN</name>
<reference evidence="3 4" key="1">
    <citation type="journal article" date="2015" name="J. Microbiol.">
        <title>Sphingosinicella ginsenosidimutans sp. nov., with ginsenoside converting activity.</title>
        <authorList>
            <person name="Kim J.K."/>
            <person name="Kang M.S."/>
            <person name="Park S.C."/>
            <person name="Kim K.M."/>
            <person name="Choi K."/>
            <person name="Yoon M.H."/>
            <person name="Im W.T."/>
        </authorList>
    </citation>
    <scope>NUCLEOTIDE SEQUENCE [LARGE SCALE GENOMIC DNA]</scope>
    <source>
        <strain evidence="3 4">BS-11</strain>
    </source>
</reference>
<feature type="transmembrane region" description="Helical" evidence="1">
    <location>
        <begin position="52"/>
        <end position="71"/>
    </location>
</feature>
<dbReference type="Gene3D" id="2.60.120.10">
    <property type="entry name" value="Jelly Rolls"/>
    <property type="match status" value="1"/>
</dbReference>
<sequence length="226" mass="23690">MTVGTFSTALAFALLIAAALAGRPGVIRLLIAGAAASFLARALFLNHDRAGAIGAGLLLAACLLLLGRGLYERRAQRFTPDEQAVIDHLVSGLSQTRARHLIDQGLWLTGKAGDVLTREGEPVAQLYYLAEGEAKVTSGGRQVGTCRAGDLIGELTVLSGERASATVVLTGPARFWCAGADVLRPYVEANEDIRRAIEHSFALALKAKLRATNRTIAESGGLTGGD</sequence>
<dbReference type="Proteomes" id="UP000321249">
    <property type="component" value="Unassembled WGS sequence"/>
</dbReference>
<dbReference type="PROSITE" id="PS50042">
    <property type="entry name" value="CNMP_BINDING_3"/>
    <property type="match status" value="1"/>
</dbReference>
<dbReference type="EMBL" id="VOQQ01000001">
    <property type="protein sequence ID" value="TXC64369.1"/>
    <property type="molecule type" value="Genomic_DNA"/>
</dbReference>
<gene>
    <name evidence="3" type="ORF">FRZ32_12330</name>
</gene>
<dbReference type="AlphaFoldDB" id="A0A5C6TVU9"/>
<dbReference type="SMART" id="SM00100">
    <property type="entry name" value="cNMP"/>
    <property type="match status" value="1"/>
</dbReference>
<feature type="domain" description="Cyclic nucleotide-binding" evidence="2">
    <location>
        <begin position="89"/>
        <end position="204"/>
    </location>
</feature>
<evidence type="ECO:0000313" key="3">
    <source>
        <dbReference type="EMBL" id="TXC64369.1"/>
    </source>
</evidence>
<comment type="caution">
    <text evidence="3">The sequence shown here is derived from an EMBL/GenBank/DDBJ whole genome shotgun (WGS) entry which is preliminary data.</text>
</comment>
<organism evidence="3 4">
    <name type="scientific">Allosphingosinicella ginsenosidimutans</name>
    <dbReference type="NCBI Taxonomy" id="1176539"/>
    <lineage>
        <taxon>Bacteria</taxon>
        <taxon>Pseudomonadati</taxon>
        <taxon>Pseudomonadota</taxon>
        <taxon>Alphaproteobacteria</taxon>
        <taxon>Sphingomonadales</taxon>
        <taxon>Sphingomonadaceae</taxon>
        <taxon>Allosphingosinicella</taxon>
    </lineage>
</organism>
<keyword evidence="1" id="KW-0472">Membrane</keyword>
<dbReference type="Pfam" id="PF00027">
    <property type="entry name" value="cNMP_binding"/>
    <property type="match status" value="1"/>
</dbReference>